<keyword evidence="5 11" id="KW-0812">Transmembrane</keyword>
<keyword evidence="17" id="KW-1185">Reference proteome</keyword>
<feature type="chain" id="PRO_5046442484" evidence="13">
    <location>
        <begin position="25"/>
        <end position="800"/>
    </location>
</feature>
<evidence type="ECO:0000256" key="8">
    <source>
        <dbReference type="ARBA" id="ARBA00023077"/>
    </source>
</evidence>
<dbReference type="PROSITE" id="PS51257">
    <property type="entry name" value="PROKAR_LIPOPROTEIN"/>
    <property type="match status" value="1"/>
</dbReference>
<keyword evidence="8 12" id="KW-0798">TonB box</keyword>
<dbReference type="PANTHER" id="PTHR32552">
    <property type="entry name" value="FERRICHROME IRON RECEPTOR-RELATED"/>
    <property type="match status" value="1"/>
</dbReference>
<keyword evidence="13" id="KW-0732">Signal</keyword>
<dbReference type="InterPro" id="IPR036942">
    <property type="entry name" value="Beta-barrel_TonB_sf"/>
</dbReference>
<evidence type="ECO:0000256" key="10">
    <source>
        <dbReference type="ARBA" id="ARBA00023237"/>
    </source>
</evidence>
<dbReference type="PROSITE" id="PS52016">
    <property type="entry name" value="TONB_DEPENDENT_REC_3"/>
    <property type="match status" value="1"/>
</dbReference>
<evidence type="ECO:0000256" key="11">
    <source>
        <dbReference type="PROSITE-ProRule" id="PRU01360"/>
    </source>
</evidence>
<keyword evidence="16" id="KW-0675">Receptor</keyword>
<dbReference type="PANTHER" id="PTHR32552:SF81">
    <property type="entry name" value="TONB-DEPENDENT OUTER MEMBRANE RECEPTOR"/>
    <property type="match status" value="1"/>
</dbReference>
<name>A0ABW9X963_9SPHN</name>
<evidence type="ECO:0000256" key="9">
    <source>
        <dbReference type="ARBA" id="ARBA00023136"/>
    </source>
</evidence>
<evidence type="ECO:0000259" key="14">
    <source>
        <dbReference type="Pfam" id="PF00593"/>
    </source>
</evidence>
<keyword evidence="3 11" id="KW-1134">Transmembrane beta strand</keyword>
<dbReference type="Gene3D" id="2.40.170.20">
    <property type="entry name" value="TonB-dependent receptor, beta-barrel domain"/>
    <property type="match status" value="1"/>
</dbReference>
<evidence type="ECO:0000313" key="16">
    <source>
        <dbReference type="EMBL" id="NBC35063.1"/>
    </source>
</evidence>
<evidence type="ECO:0000256" key="13">
    <source>
        <dbReference type="SAM" id="SignalP"/>
    </source>
</evidence>
<evidence type="ECO:0000256" key="1">
    <source>
        <dbReference type="ARBA" id="ARBA00004571"/>
    </source>
</evidence>
<organism evidence="16 17">
    <name type="scientific">Novosphingobium ovatum</name>
    <dbReference type="NCBI Taxonomy" id="1908523"/>
    <lineage>
        <taxon>Bacteria</taxon>
        <taxon>Pseudomonadati</taxon>
        <taxon>Pseudomonadota</taxon>
        <taxon>Alphaproteobacteria</taxon>
        <taxon>Sphingomonadales</taxon>
        <taxon>Sphingomonadaceae</taxon>
        <taxon>Novosphingobium</taxon>
    </lineage>
</organism>
<evidence type="ECO:0000313" key="17">
    <source>
        <dbReference type="Proteomes" id="UP000753724"/>
    </source>
</evidence>
<dbReference type="InterPro" id="IPR012910">
    <property type="entry name" value="Plug_dom"/>
</dbReference>
<feature type="domain" description="TonB-dependent receptor-like beta-barrel" evidence="14">
    <location>
        <begin position="284"/>
        <end position="755"/>
    </location>
</feature>
<comment type="similarity">
    <text evidence="11 12">Belongs to the TonB-dependent receptor family.</text>
</comment>
<keyword evidence="2 11" id="KW-0813">Transport</keyword>
<dbReference type="InterPro" id="IPR039426">
    <property type="entry name" value="TonB-dep_rcpt-like"/>
</dbReference>
<keyword evidence="10 11" id="KW-0998">Cell outer membrane</keyword>
<sequence length="800" mass="85706">MNIRFATLLLSGAAACVVAQPAMAQQTPAAAPATAEPAAPGDIVVTAQKRSERLQDVPLAVTAVTADGLATRGITDTKNLTQISPTLTYQQGNNASNSSFRIRGIGTAVFGQGTESSVSTVLDGVVMARQAQGFSDLADIERIEVLRGPQGTLFGKNSTGGVISVVTARPTNTLTGKVNVTVAEKGEYHLNGTIAGPISHNARVRISGFYNSDDGYIYNTTLRRKTNGSDSWGLRGKLDLDLGRLNLLLTADYSKAKAFCCQSVVVRSDNASLTTLLSPVVPGPDNTQVASNGDTTSSTTSQVYSLEAKYDLDFASLTSITAWQYYSFNNTVDVDGLNTATPIYTGTNAVAQYDVNGGPFTLGGLSQELRLSSNGKNRLNYTVGGYFSDVTLDREFTRRFVNCTASGLTLGAVCPATNLAGFSGHHQAHLRQNQIAGFAQADFAITGGLKALGGLRWQHEFISVWGKQDRTAPFAGDSILASGYPLTEGYTGASDSVLTGKIGLQYEFSRRAQMYATYTRGYKGQSLGTEFTQTFNNNVVVDPETVNAFEIGFKGSTADRKISIAAAFFMAKYKNLQVQANRSDPSTNTFTFVTTNAGASETKGVEIELTLRPTEALTINLTGAYTHARFDADGIGCPLQNQAAFATIAYGAAQPANTCFKQRSSTGTLSGAIQNVRGGLLPNTPEWRLTFNPRYEMPVGHFTGYADLNVAYQSSVNFSLEQDPLQTQRAYTTVDATVGLRQDRGLSLSLFVKNLTDQRYYTSMGTPGLFTTQTVTPTNRTAFLPKGAFRYFGVNVGYKF</sequence>
<accession>A0ABW9X963</accession>
<dbReference type="Pfam" id="PF07715">
    <property type="entry name" value="Plug"/>
    <property type="match status" value="1"/>
</dbReference>
<evidence type="ECO:0000256" key="12">
    <source>
        <dbReference type="RuleBase" id="RU003357"/>
    </source>
</evidence>
<comment type="caution">
    <text evidence="16">The sequence shown here is derived from an EMBL/GenBank/DDBJ whole genome shotgun (WGS) entry which is preliminary data.</text>
</comment>
<dbReference type="SUPFAM" id="SSF56935">
    <property type="entry name" value="Porins"/>
    <property type="match status" value="1"/>
</dbReference>
<dbReference type="Pfam" id="PF00593">
    <property type="entry name" value="TonB_dep_Rec_b-barrel"/>
    <property type="match status" value="1"/>
</dbReference>
<feature type="signal peptide" evidence="13">
    <location>
        <begin position="1"/>
        <end position="24"/>
    </location>
</feature>
<protein>
    <submittedName>
        <fullName evidence="16">TonB-dependent receptor</fullName>
    </submittedName>
</protein>
<evidence type="ECO:0000256" key="6">
    <source>
        <dbReference type="ARBA" id="ARBA00023004"/>
    </source>
</evidence>
<dbReference type="RefSeq" id="WP_161716365.1">
    <property type="nucleotide sequence ID" value="NZ_JAAAPO010000001.1"/>
</dbReference>
<dbReference type="Proteomes" id="UP000753724">
    <property type="component" value="Unassembled WGS sequence"/>
</dbReference>
<proteinExistence type="inferred from homology"/>
<feature type="domain" description="TonB-dependent receptor plug" evidence="15">
    <location>
        <begin position="54"/>
        <end position="162"/>
    </location>
</feature>
<dbReference type="EMBL" id="JAAAPO010000001">
    <property type="protein sequence ID" value="NBC35063.1"/>
    <property type="molecule type" value="Genomic_DNA"/>
</dbReference>
<keyword evidence="7" id="KW-0406">Ion transport</keyword>
<keyword evidence="9 11" id="KW-0472">Membrane</keyword>
<evidence type="ECO:0000259" key="15">
    <source>
        <dbReference type="Pfam" id="PF07715"/>
    </source>
</evidence>
<reference evidence="17" key="1">
    <citation type="submission" date="2020-01" db="EMBL/GenBank/DDBJ databases">
        <title>Sphingomonas sp. strain CSW-10.</title>
        <authorList>
            <person name="Chen W.-M."/>
        </authorList>
    </citation>
    <scope>NUCLEOTIDE SEQUENCE [LARGE SCALE GENOMIC DNA]</scope>
    <source>
        <strain evidence="17">FSY-8</strain>
    </source>
</reference>
<comment type="subcellular location">
    <subcellularLocation>
        <location evidence="1 11">Cell outer membrane</location>
        <topology evidence="1 11">Multi-pass membrane protein</topology>
    </subcellularLocation>
</comment>
<gene>
    <name evidence="16" type="ORF">GTZ99_00655</name>
</gene>
<keyword evidence="4" id="KW-0410">Iron transport</keyword>
<evidence type="ECO:0000256" key="2">
    <source>
        <dbReference type="ARBA" id="ARBA00022448"/>
    </source>
</evidence>
<dbReference type="InterPro" id="IPR000531">
    <property type="entry name" value="Beta-barrel_TonB"/>
</dbReference>
<keyword evidence="6" id="KW-0408">Iron</keyword>
<evidence type="ECO:0000256" key="7">
    <source>
        <dbReference type="ARBA" id="ARBA00023065"/>
    </source>
</evidence>
<evidence type="ECO:0000256" key="3">
    <source>
        <dbReference type="ARBA" id="ARBA00022452"/>
    </source>
</evidence>
<evidence type="ECO:0000256" key="4">
    <source>
        <dbReference type="ARBA" id="ARBA00022496"/>
    </source>
</evidence>
<evidence type="ECO:0000256" key="5">
    <source>
        <dbReference type="ARBA" id="ARBA00022692"/>
    </source>
</evidence>